<evidence type="ECO:0000313" key="1">
    <source>
        <dbReference type="EMBL" id="CCD42305.1"/>
    </source>
</evidence>
<gene>
    <name evidence="1" type="ORF">BofuT4_uP014330.1</name>
</gene>
<protein>
    <submittedName>
        <fullName evidence="1">Uncharacterized protein</fullName>
    </submittedName>
</protein>
<organism evidence="1 2">
    <name type="scientific">Botryotinia fuckeliana (strain T4)</name>
    <name type="common">Noble rot fungus</name>
    <name type="synonym">Botrytis cinerea</name>
    <dbReference type="NCBI Taxonomy" id="999810"/>
    <lineage>
        <taxon>Eukaryota</taxon>
        <taxon>Fungi</taxon>
        <taxon>Dikarya</taxon>
        <taxon>Ascomycota</taxon>
        <taxon>Pezizomycotina</taxon>
        <taxon>Leotiomycetes</taxon>
        <taxon>Helotiales</taxon>
        <taxon>Sclerotiniaceae</taxon>
        <taxon>Botrytis</taxon>
    </lineage>
</organism>
<dbReference type="AlphaFoldDB" id="G2XN49"/>
<dbReference type="InParanoid" id="G2XN49"/>
<dbReference type="HOGENOM" id="CLU_3376974_0_0_1"/>
<name>G2XN49_BOTF4</name>
<sequence length="34" mass="3835">MSQIYDEMTSVPRSANNNKFLAAILIDSDLNPHE</sequence>
<evidence type="ECO:0000313" key="2">
    <source>
        <dbReference type="Proteomes" id="UP000008177"/>
    </source>
</evidence>
<reference evidence="2" key="1">
    <citation type="journal article" date="2011" name="PLoS Genet.">
        <title>Genomic analysis of the necrotrophic fungal pathogens Sclerotinia sclerotiorum and Botrytis cinerea.</title>
        <authorList>
            <person name="Amselem J."/>
            <person name="Cuomo C.A."/>
            <person name="van Kan J.A."/>
            <person name="Viaud M."/>
            <person name="Benito E.P."/>
            <person name="Couloux A."/>
            <person name="Coutinho P.M."/>
            <person name="de Vries R.P."/>
            <person name="Dyer P.S."/>
            <person name="Fillinger S."/>
            <person name="Fournier E."/>
            <person name="Gout L."/>
            <person name="Hahn M."/>
            <person name="Kohn L."/>
            <person name="Lapalu N."/>
            <person name="Plummer K.M."/>
            <person name="Pradier J.M."/>
            <person name="Quevillon E."/>
            <person name="Sharon A."/>
            <person name="Simon A."/>
            <person name="ten Have A."/>
            <person name="Tudzynski B."/>
            <person name="Tudzynski P."/>
            <person name="Wincker P."/>
            <person name="Andrew M."/>
            <person name="Anthouard V."/>
            <person name="Beever R.E."/>
            <person name="Beffa R."/>
            <person name="Benoit I."/>
            <person name="Bouzid O."/>
            <person name="Brault B."/>
            <person name="Chen Z."/>
            <person name="Choquer M."/>
            <person name="Collemare J."/>
            <person name="Cotton P."/>
            <person name="Danchin E.G."/>
            <person name="Da Silva C."/>
            <person name="Gautier A."/>
            <person name="Giraud C."/>
            <person name="Giraud T."/>
            <person name="Gonzalez C."/>
            <person name="Grossetete S."/>
            <person name="Guldener U."/>
            <person name="Henrissat B."/>
            <person name="Howlett B.J."/>
            <person name="Kodira C."/>
            <person name="Kretschmer M."/>
            <person name="Lappartient A."/>
            <person name="Leroch M."/>
            <person name="Levis C."/>
            <person name="Mauceli E."/>
            <person name="Neuveglise C."/>
            <person name="Oeser B."/>
            <person name="Pearson M."/>
            <person name="Poulain J."/>
            <person name="Poussereau N."/>
            <person name="Quesneville H."/>
            <person name="Rascle C."/>
            <person name="Schumacher J."/>
            <person name="Segurens B."/>
            <person name="Sexton A."/>
            <person name="Silva E."/>
            <person name="Sirven C."/>
            <person name="Soanes D.M."/>
            <person name="Talbot N.J."/>
            <person name="Templeton M."/>
            <person name="Yandava C."/>
            <person name="Yarden O."/>
            <person name="Zeng Q."/>
            <person name="Rollins J.A."/>
            <person name="Lebrun M.H."/>
            <person name="Dickman M."/>
        </authorList>
    </citation>
    <scope>NUCLEOTIDE SEQUENCE [LARGE SCALE GENOMIC DNA]</scope>
    <source>
        <strain evidence="2">T4</strain>
    </source>
</reference>
<proteinExistence type="predicted"/>
<accession>G2XN49</accession>
<dbReference type="Proteomes" id="UP000008177">
    <property type="component" value="Unplaced contigs"/>
</dbReference>
<dbReference type="EMBL" id="FQ790245">
    <property type="protein sequence ID" value="CCD42305.1"/>
    <property type="molecule type" value="Genomic_DNA"/>
</dbReference>